<dbReference type="InterPro" id="IPR043520">
    <property type="entry name" value="SPT21"/>
</dbReference>
<dbReference type="SUPFAM" id="SSF47473">
    <property type="entry name" value="EF-hand"/>
    <property type="match status" value="1"/>
</dbReference>
<dbReference type="EMBL" id="CAKKNE010000002">
    <property type="protein sequence ID" value="CAH0369336.1"/>
    <property type="molecule type" value="Genomic_DNA"/>
</dbReference>
<dbReference type="Gene3D" id="1.10.238.10">
    <property type="entry name" value="EF-hand"/>
    <property type="match status" value="1"/>
</dbReference>
<dbReference type="SUPFAM" id="SSF49562">
    <property type="entry name" value="C2 domain (Calcium/lipid-binding domain, CaLB)"/>
    <property type="match status" value="1"/>
</dbReference>
<dbReference type="Proteomes" id="UP000789595">
    <property type="component" value="Unassembled WGS sequence"/>
</dbReference>
<dbReference type="PROSITE" id="PS00018">
    <property type="entry name" value="EF_HAND_1"/>
    <property type="match status" value="2"/>
</dbReference>
<dbReference type="Pfam" id="PF13499">
    <property type="entry name" value="EF-hand_7"/>
    <property type="match status" value="1"/>
</dbReference>
<feature type="domain" description="EF-hand" evidence="3">
    <location>
        <begin position="653"/>
        <end position="688"/>
    </location>
</feature>
<dbReference type="InterPro" id="IPR002048">
    <property type="entry name" value="EF_hand_dom"/>
</dbReference>
<reference evidence="4" key="1">
    <citation type="submission" date="2021-01" db="EMBL/GenBank/DDBJ databases">
        <authorList>
            <person name="Corre E."/>
            <person name="Pelletier E."/>
            <person name="Niang G."/>
            <person name="Scheremetjew M."/>
            <person name="Finn R."/>
            <person name="Kale V."/>
            <person name="Holt S."/>
            <person name="Cochrane G."/>
            <person name="Meng A."/>
            <person name="Brown T."/>
            <person name="Cohen L."/>
        </authorList>
    </citation>
    <scope>NUCLEOTIDE SEQUENCE</scope>
    <source>
        <strain evidence="4">CCMP1756</strain>
    </source>
</reference>
<keyword evidence="1" id="KW-0106">Calcium</keyword>
<evidence type="ECO:0000259" key="3">
    <source>
        <dbReference type="PROSITE" id="PS50222"/>
    </source>
</evidence>
<proteinExistence type="predicted"/>
<dbReference type="PROSITE" id="PS50222">
    <property type="entry name" value="EF_HAND_2"/>
    <property type="match status" value="2"/>
</dbReference>
<evidence type="ECO:0000313" key="4">
    <source>
        <dbReference type="EMBL" id="CAE0690568.1"/>
    </source>
</evidence>
<sequence length="1344" mass="149931">MAAQDELTLLAGELARKIEGTKTNKVFARGVPGITNETFTSEAAVRALMTCERLFEVDDEEKSPQRRKRVSLLPNKLLRRHSLDFRRALDAWDQLVARGYVLHVDPGHLSLDGERELKNKDAVNNSTHFRFEPSRFAPFALRCAVLAVRGLPPSTTASCVVTVGSQTSDFVPIHDDDHRGSEAARGTQYYQSEHPAFSHFGYDPHSAQSEILRVGLEWSGRNGRSGNWAVGETSLSLPAEGERKTPRPSVPPAFTEDESLHVPLLSRKNDFEQRSFEAITSERCTWVRCNVVEGSDSTSTKVEVLVAAYTEAQTASSSKSLSQDLQIQSWRVYVRVGRCEGCRSGGLSRLGQLGNNVTLQALSRVGTSEARTLPIKKDFESEGCDFGNQRLRCVATVARRSGSVKVTLKESAALEHCALGSVTLPLRKVPVVKASHYSDSSKRKEPPSKRYDITYRRMTGSDVKNGGVWLSVWMTPLLPPSTVAKRVVRWNYYFFMGMNFLCFLYLSRRLAGGVTQAAMMCSFIPLCRLLLELPQLLGKLLTWILALAVPGLNMSMGAIRLLLWFSDTKRTPTSSAQDLAALAAGASRRLCLRIEVDDFAIRNPGPRAAHSHENFVSAQSVSLVLSFDARLLHGVIDTLRHWLRRTWRKKEDDLQLKYREVFKEIDTNGSGTIDAREMKACLKRLGCKSTEKEVQRVLEVADVDDSGELDFDEFRKAMVHATQSWAGVIRRFGPRQPPSVVRWNPFPSEHAKDRALDDFEPTRIGSIRMDDFTVDGVNIAFNLSTTNEFNVCHFVRGLAEGKVSQAIGRRKAPNTLRVTVVSCTGVTTDVAPKVVLKLRDATWSTSARGFEGKKHVWNETWTTPCFDPSAVLHLGLVNSRIAATYKDLGQWLITTKMIVVAPYHVFGSNLKYKRSGNEWHLRGDMILRGSDFLVESGKDLTVTLELCYYYDPRTEETEVSYGTQMNKSRKSALEQLQQNSAETTWRMGNLSACGHMLEDFPLLFDVRKFQISRINFYLKDLFAGTATSDMIEAVHLKSFTRAASGKIDDHVWIEKLDLRTHLQAPPSAPEGIDLLALCQKLLTNAIRPVLKEVNITGALGHIAGAFFSSSSSRGQSTLDVIPTPDVVAQETLKGMKEAQKSMKRGVDNAAGCCLLAKDSCLRNCLHAGADKYCNTDDNTILLRSSICEGLLDKRVKRYRGECCACGGWSRPVLEHVRLKKGYGGLVLYYTKTSASGNKGATKKIRLRKVRYDRDSLSCLLEDARGRKRKEAMFRMPAISDVATEDKRLPLKEWWAAIAPGVEPSQNWVELRVSAADEVTESSEDESAPSSPVARKKSVRFEEEW</sequence>
<feature type="region of interest" description="Disordered" evidence="2">
    <location>
        <begin position="1318"/>
        <end position="1344"/>
    </location>
</feature>
<dbReference type="CDD" id="cd00051">
    <property type="entry name" value="EFh"/>
    <property type="match status" value="1"/>
</dbReference>
<dbReference type="InterPro" id="IPR035892">
    <property type="entry name" value="C2_domain_sf"/>
</dbReference>
<dbReference type="EMBL" id="HBIW01007151">
    <property type="protein sequence ID" value="CAE0690568.1"/>
    <property type="molecule type" value="Transcribed_RNA"/>
</dbReference>
<reference evidence="5" key="2">
    <citation type="submission" date="2021-11" db="EMBL/GenBank/DDBJ databases">
        <authorList>
            <consortium name="Genoscope - CEA"/>
            <person name="William W."/>
        </authorList>
    </citation>
    <scope>NUCLEOTIDE SEQUENCE</scope>
</reference>
<dbReference type="InterPro" id="IPR011992">
    <property type="entry name" value="EF-hand-dom_pair"/>
</dbReference>
<evidence type="ECO:0000256" key="1">
    <source>
        <dbReference type="ARBA" id="ARBA00022837"/>
    </source>
</evidence>
<feature type="region of interest" description="Disordered" evidence="2">
    <location>
        <begin position="229"/>
        <end position="255"/>
    </location>
</feature>
<evidence type="ECO:0000313" key="5">
    <source>
        <dbReference type="EMBL" id="CAH0369336.1"/>
    </source>
</evidence>
<evidence type="ECO:0000313" key="6">
    <source>
        <dbReference type="Proteomes" id="UP000789595"/>
    </source>
</evidence>
<name>A0A7S3ZQU2_9STRA</name>
<dbReference type="GO" id="GO:0005509">
    <property type="term" value="F:calcium ion binding"/>
    <property type="evidence" value="ECO:0007669"/>
    <property type="project" value="InterPro"/>
</dbReference>
<dbReference type="InterPro" id="IPR018247">
    <property type="entry name" value="EF_Hand_1_Ca_BS"/>
</dbReference>
<protein>
    <recommendedName>
        <fullName evidence="3">EF-hand domain-containing protein</fullName>
    </recommendedName>
</protein>
<dbReference type="PANTHER" id="PTHR47500">
    <property type="entry name" value="EF-HAND CALCIUM-BINDING DOMAIN-CONTAINING PROTEIN"/>
    <property type="match status" value="1"/>
</dbReference>
<dbReference type="SMART" id="SM00054">
    <property type="entry name" value="EFh"/>
    <property type="match status" value="2"/>
</dbReference>
<dbReference type="PANTHER" id="PTHR47500:SF3">
    <property type="entry name" value="EF-HAND DOMAIN-CONTAINING PROTEIN"/>
    <property type="match status" value="1"/>
</dbReference>
<gene>
    <name evidence="4" type="ORF">PCAL00307_LOCUS6004</name>
    <name evidence="5" type="ORF">PECAL_2P24560</name>
</gene>
<feature type="domain" description="EF-hand" evidence="3">
    <location>
        <begin position="689"/>
        <end position="724"/>
    </location>
</feature>
<keyword evidence="6" id="KW-1185">Reference proteome</keyword>
<evidence type="ECO:0000256" key="2">
    <source>
        <dbReference type="SAM" id="MobiDB-lite"/>
    </source>
</evidence>
<dbReference type="OrthoDB" id="40902at2759"/>
<accession>A0A7S3ZQU2</accession>
<organism evidence="4">
    <name type="scientific">Pelagomonas calceolata</name>
    <dbReference type="NCBI Taxonomy" id="35677"/>
    <lineage>
        <taxon>Eukaryota</taxon>
        <taxon>Sar</taxon>
        <taxon>Stramenopiles</taxon>
        <taxon>Ochrophyta</taxon>
        <taxon>Pelagophyceae</taxon>
        <taxon>Pelagomonadales</taxon>
        <taxon>Pelagomonadaceae</taxon>
        <taxon>Pelagomonas</taxon>
    </lineage>
</organism>